<accession>A0AAW0V2H7</accession>
<protein>
    <submittedName>
        <fullName evidence="2">Uncharacterized protein</fullName>
    </submittedName>
</protein>
<dbReference type="AlphaFoldDB" id="A0AAW0V2H7"/>
<sequence>MWREGEREGGLRELTAVLITAVRREVEVCRDAASWRHHTSLPRARLCGQKDVFVFKPAVAGWLVRPDEHQASSVSSDDMTKTFSRTMQSPPTVSGRRGSE</sequence>
<proteinExistence type="predicted"/>
<dbReference type="EMBL" id="JARAKH010000003">
    <property type="protein sequence ID" value="KAK8405516.1"/>
    <property type="molecule type" value="Genomic_DNA"/>
</dbReference>
<feature type="compositionally biased region" description="Polar residues" evidence="1">
    <location>
        <begin position="71"/>
        <end position="92"/>
    </location>
</feature>
<dbReference type="Proteomes" id="UP001487740">
    <property type="component" value="Unassembled WGS sequence"/>
</dbReference>
<reference evidence="2 3" key="1">
    <citation type="submission" date="2023-03" db="EMBL/GenBank/DDBJ databases">
        <title>High-quality genome of Scylla paramamosain provides insights in environmental adaptation.</title>
        <authorList>
            <person name="Zhang L."/>
        </authorList>
    </citation>
    <scope>NUCLEOTIDE SEQUENCE [LARGE SCALE GENOMIC DNA]</scope>
    <source>
        <strain evidence="2">LZ_2023a</strain>
        <tissue evidence="2">Muscle</tissue>
    </source>
</reference>
<name>A0AAW0V2H7_SCYPA</name>
<organism evidence="2 3">
    <name type="scientific">Scylla paramamosain</name>
    <name type="common">Mud crab</name>
    <dbReference type="NCBI Taxonomy" id="85552"/>
    <lineage>
        <taxon>Eukaryota</taxon>
        <taxon>Metazoa</taxon>
        <taxon>Ecdysozoa</taxon>
        <taxon>Arthropoda</taxon>
        <taxon>Crustacea</taxon>
        <taxon>Multicrustacea</taxon>
        <taxon>Malacostraca</taxon>
        <taxon>Eumalacostraca</taxon>
        <taxon>Eucarida</taxon>
        <taxon>Decapoda</taxon>
        <taxon>Pleocyemata</taxon>
        <taxon>Brachyura</taxon>
        <taxon>Eubrachyura</taxon>
        <taxon>Portunoidea</taxon>
        <taxon>Portunidae</taxon>
        <taxon>Portuninae</taxon>
        <taxon>Scylla</taxon>
    </lineage>
</organism>
<evidence type="ECO:0000313" key="2">
    <source>
        <dbReference type="EMBL" id="KAK8405516.1"/>
    </source>
</evidence>
<feature type="region of interest" description="Disordered" evidence="1">
    <location>
        <begin position="69"/>
        <end position="100"/>
    </location>
</feature>
<keyword evidence="3" id="KW-1185">Reference proteome</keyword>
<gene>
    <name evidence="2" type="ORF">O3P69_001816</name>
</gene>
<evidence type="ECO:0000256" key="1">
    <source>
        <dbReference type="SAM" id="MobiDB-lite"/>
    </source>
</evidence>
<evidence type="ECO:0000313" key="3">
    <source>
        <dbReference type="Proteomes" id="UP001487740"/>
    </source>
</evidence>
<comment type="caution">
    <text evidence="2">The sequence shown here is derived from an EMBL/GenBank/DDBJ whole genome shotgun (WGS) entry which is preliminary data.</text>
</comment>